<dbReference type="AlphaFoldDB" id="A0A017SVG9"/>
<dbReference type="PROSITE" id="PS50011">
    <property type="entry name" value="PROTEIN_KINASE_DOM"/>
    <property type="match status" value="1"/>
</dbReference>
<dbReference type="Gene3D" id="3.30.200.20">
    <property type="entry name" value="Phosphorylase Kinase, domain 1"/>
    <property type="match status" value="1"/>
</dbReference>
<proteinExistence type="predicted"/>
<dbReference type="eggNOG" id="COG0515">
    <property type="taxonomic scope" value="Bacteria"/>
</dbReference>
<keyword evidence="8" id="KW-1185">Reference proteome</keyword>
<evidence type="ECO:0000256" key="3">
    <source>
        <dbReference type="ARBA" id="ARBA00022777"/>
    </source>
</evidence>
<dbReference type="PROSITE" id="PS00109">
    <property type="entry name" value="PROTEIN_KINASE_TYR"/>
    <property type="match status" value="1"/>
</dbReference>
<dbReference type="GO" id="GO:0004674">
    <property type="term" value="F:protein serine/threonine kinase activity"/>
    <property type="evidence" value="ECO:0007669"/>
    <property type="project" value="TreeGrafter"/>
</dbReference>
<dbReference type="SUPFAM" id="SSF56112">
    <property type="entry name" value="Protein kinase-like (PK-like)"/>
    <property type="match status" value="1"/>
</dbReference>
<dbReference type="InterPro" id="IPR008266">
    <property type="entry name" value="Tyr_kinase_AS"/>
</dbReference>
<dbReference type="Proteomes" id="UP000019678">
    <property type="component" value="Unassembled WGS sequence"/>
</dbReference>
<dbReference type="PANTHER" id="PTHR43289:SF6">
    <property type="entry name" value="SERINE_THREONINE-PROTEIN KINASE NEKL-3"/>
    <property type="match status" value="1"/>
</dbReference>
<accession>A0A017SVG9</accession>
<comment type="caution">
    <text evidence="7">The sequence shown here is derived from an EMBL/GenBank/DDBJ whole genome shotgun (WGS) entry which is preliminary data.</text>
</comment>
<organism evidence="7 8">
    <name type="scientific">Chondromyces apiculatus DSM 436</name>
    <dbReference type="NCBI Taxonomy" id="1192034"/>
    <lineage>
        <taxon>Bacteria</taxon>
        <taxon>Pseudomonadati</taxon>
        <taxon>Myxococcota</taxon>
        <taxon>Polyangia</taxon>
        <taxon>Polyangiales</taxon>
        <taxon>Polyangiaceae</taxon>
        <taxon>Chondromyces</taxon>
    </lineage>
</organism>
<dbReference type="OrthoDB" id="9801841at2"/>
<dbReference type="Gene3D" id="1.10.510.10">
    <property type="entry name" value="Transferase(Phosphotransferase) domain 1"/>
    <property type="match status" value="1"/>
</dbReference>
<evidence type="ECO:0000313" key="7">
    <source>
        <dbReference type="EMBL" id="EYF00570.1"/>
    </source>
</evidence>
<reference evidence="7 8" key="1">
    <citation type="submission" date="2013-05" db="EMBL/GenBank/DDBJ databases">
        <title>Genome assembly of Chondromyces apiculatus DSM 436.</title>
        <authorList>
            <person name="Sharma G."/>
            <person name="Khatri I."/>
            <person name="Kaur C."/>
            <person name="Mayilraj S."/>
            <person name="Subramanian S."/>
        </authorList>
    </citation>
    <scope>NUCLEOTIDE SEQUENCE [LARGE SCALE GENOMIC DNA]</scope>
    <source>
        <strain evidence="7 8">DSM 436</strain>
    </source>
</reference>
<evidence type="ECO:0000256" key="1">
    <source>
        <dbReference type="ARBA" id="ARBA00022679"/>
    </source>
</evidence>
<dbReference type="PANTHER" id="PTHR43289">
    <property type="entry name" value="MITOGEN-ACTIVATED PROTEIN KINASE KINASE KINASE 20-RELATED"/>
    <property type="match status" value="1"/>
</dbReference>
<dbReference type="RefSeq" id="WP_052376804.1">
    <property type="nucleotide sequence ID" value="NZ_ASRX01000105.1"/>
</dbReference>
<evidence type="ECO:0000313" key="8">
    <source>
        <dbReference type="Proteomes" id="UP000019678"/>
    </source>
</evidence>
<dbReference type="InterPro" id="IPR011009">
    <property type="entry name" value="Kinase-like_dom_sf"/>
</dbReference>
<dbReference type="STRING" id="1192034.CAP_0441"/>
<keyword evidence="1" id="KW-0808">Transferase</keyword>
<evidence type="ECO:0000256" key="4">
    <source>
        <dbReference type="ARBA" id="ARBA00022840"/>
    </source>
</evidence>
<feature type="domain" description="Protein kinase" evidence="6">
    <location>
        <begin position="16"/>
        <end position="291"/>
    </location>
</feature>
<keyword evidence="3 7" id="KW-0418">Kinase</keyword>
<sequence>MLFPSELKPGYTLGRYEILMPVAKGGMAAVWAARLVGTRGFQKIVAIKTMLADLSDNADFEAMFLDEARLASRIRHPHVVEIVDLGDEDGLLYLVMEWVDGETIFTLNKSAKTQGRMPLPILLRIVSDACAGLHAAHELRDDKGQLLNLVHRDVSPQNVMVSFNGIVKIVDFGVAKAAGRLHETRVGGAMKGKVPYLSPEQLTSGKVDRRADIFALGILTYASLTGKHPFRGESDAKTMENIARRDHVPLRQLAPDVPPELAAAVDRALAKDPAERWPDCAAMQRVLQEIASTVGPPVTDGDVARYMRATLGDLVEERRKSLAMAIQLADARMSPERQRSSGVRPAARGGAPLPATYSGILPVRLDDGPEAPAPEPEAPESVTAVPTGAAPIVAASRPTRSALPYVLLGVLGVIAGAAMAVRAGVLPLPDAVRPFVPRFLAPPQSDALPPAAGPASPL</sequence>
<evidence type="ECO:0000256" key="2">
    <source>
        <dbReference type="ARBA" id="ARBA00022741"/>
    </source>
</evidence>
<dbReference type="CDD" id="cd14014">
    <property type="entry name" value="STKc_PknB_like"/>
    <property type="match status" value="1"/>
</dbReference>
<dbReference type="GO" id="GO:0005524">
    <property type="term" value="F:ATP binding"/>
    <property type="evidence" value="ECO:0007669"/>
    <property type="project" value="UniProtKB-KW"/>
</dbReference>
<dbReference type="Pfam" id="PF00069">
    <property type="entry name" value="Pkinase"/>
    <property type="match status" value="1"/>
</dbReference>
<gene>
    <name evidence="7" type="ORF">CAP_0441</name>
</gene>
<name>A0A017SVG9_9BACT</name>
<feature type="region of interest" description="Disordered" evidence="5">
    <location>
        <begin position="365"/>
        <end position="384"/>
    </location>
</feature>
<evidence type="ECO:0000259" key="6">
    <source>
        <dbReference type="PROSITE" id="PS50011"/>
    </source>
</evidence>
<keyword evidence="4" id="KW-0067">ATP-binding</keyword>
<keyword evidence="2" id="KW-0547">Nucleotide-binding</keyword>
<dbReference type="EMBL" id="ASRX01000105">
    <property type="protein sequence ID" value="EYF00570.1"/>
    <property type="molecule type" value="Genomic_DNA"/>
</dbReference>
<protein>
    <submittedName>
        <fullName evidence="7">Serine/threonine-protein kinase</fullName>
    </submittedName>
</protein>
<dbReference type="InterPro" id="IPR000719">
    <property type="entry name" value="Prot_kinase_dom"/>
</dbReference>
<evidence type="ECO:0000256" key="5">
    <source>
        <dbReference type="SAM" id="MobiDB-lite"/>
    </source>
</evidence>